<dbReference type="Gene3D" id="3.10.450.360">
    <property type="match status" value="1"/>
</dbReference>
<dbReference type="RefSeq" id="WP_302039813.1">
    <property type="nucleotide sequence ID" value="NZ_JAUKPO010000015.1"/>
</dbReference>
<evidence type="ECO:0000313" key="4">
    <source>
        <dbReference type="Proteomes" id="UP001168528"/>
    </source>
</evidence>
<accession>A0ABT8RA81</accession>
<organism evidence="3 4">
    <name type="scientific">Rhodocytophaga aerolata</name>
    <dbReference type="NCBI Taxonomy" id="455078"/>
    <lineage>
        <taxon>Bacteria</taxon>
        <taxon>Pseudomonadati</taxon>
        <taxon>Bacteroidota</taxon>
        <taxon>Cytophagia</taxon>
        <taxon>Cytophagales</taxon>
        <taxon>Rhodocytophagaceae</taxon>
        <taxon>Rhodocytophaga</taxon>
    </lineage>
</organism>
<name>A0ABT8RA81_9BACT</name>
<evidence type="ECO:0000259" key="2">
    <source>
        <dbReference type="Pfam" id="PF11396"/>
    </source>
</evidence>
<feature type="chain" id="PRO_5046079869" evidence="1">
    <location>
        <begin position="23"/>
        <end position="152"/>
    </location>
</feature>
<comment type="caution">
    <text evidence="3">The sequence shown here is derived from an EMBL/GenBank/DDBJ whole genome shotgun (WGS) entry which is preliminary data.</text>
</comment>
<dbReference type="Proteomes" id="UP001168528">
    <property type="component" value="Unassembled WGS sequence"/>
</dbReference>
<reference evidence="3" key="1">
    <citation type="submission" date="2023-07" db="EMBL/GenBank/DDBJ databases">
        <title>The genome sequence of Rhodocytophaga aerolata KACC 12507.</title>
        <authorList>
            <person name="Zhang X."/>
        </authorList>
    </citation>
    <scope>NUCLEOTIDE SEQUENCE</scope>
    <source>
        <strain evidence="3">KACC 12507</strain>
    </source>
</reference>
<gene>
    <name evidence="3" type="ORF">Q0590_22225</name>
</gene>
<protein>
    <submittedName>
        <fullName evidence="3">PepSY-like domain-containing protein</fullName>
    </submittedName>
</protein>
<proteinExistence type="predicted"/>
<evidence type="ECO:0000313" key="3">
    <source>
        <dbReference type="EMBL" id="MDO1449012.1"/>
    </source>
</evidence>
<dbReference type="EMBL" id="JAUKPO010000015">
    <property type="protein sequence ID" value="MDO1449012.1"/>
    <property type="molecule type" value="Genomic_DNA"/>
</dbReference>
<keyword evidence="1" id="KW-0732">Signal</keyword>
<keyword evidence="4" id="KW-1185">Reference proteome</keyword>
<dbReference type="InterPro" id="IPR021533">
    <property type="entry name" value="PepSY-like"/>
</dbReference>
<evidence type="ECO:0000256" key="1">
    <source>
        <dbReference type="SAM" id="SignalP"/>
    </source>
</evidence>
<dbReference type="Pfam" id="PF11396">
    <property type="entry name" value="PepSY_like"/>
    <property type="match status" value="1"/>
</dbReference>
<feature type="domain" description="Putative beta-lactamase-inhibitor-like PepSY-like" evidence="2">
    <location>
        <begin position="57"/>
        <end position="147"/>
    </location>
</feature>
<feature type="signal peptide" evidence="1">
    <location>
        <begin position="1"/>
        <end position="22"/>
    </location>
</feature>
<dbReference type="SUPFAM" id="SSF160574">
    <property type="entry name" value="BT0923-like"/>
    <property type="match status" value="1"/>
</dbReference>
<sequence>MKFSSFFYIGCFVVLASQSLQAQDLAPTDVPQAISSSFSTKYPDATEVKWKKNKSGKYEADFRQNGKKAEAKFMADGTWDSADKRIDAKDLPEQASAYLKKNYASHKIDQIEWKEDKDASKNVYEVKLKKDKSETELVFTADGKFLKKKEKQ</sequence>